<feature type="transmembrane region" description="Helical" evidence="2">
    <location>
        <begin position="166"/>
        <end position="188"/>
    </location>
</feature>
<keyword evidence="2" id="KW-0472">Membrane</keyword>
<dbReference type="EMBL" id="JBBBZM010000009">
    <property type="protein sequence ID" value="KAL0639704.1"/>
    <property type="molecule type" value="Genomic_DNA"/>
</dbReference>
<keyword evidence="5" id="KW-1185">Reference proteome</keyword>
<evidence type="ECO:0000313" key="5">
    <source>
        <dbReference type="Proteomes" id="UP001447188"/>
    </source>
</evidence>
<keyword evidence="3" id="KW-0732">Signal</keyword>
<feature type="chain" id="PRO_5047090049" evidence="3">
    <location>
        <begin position="19"/>
        <end position="189"/>
    </location>
</feature>
<organism evidence="4 5">
    <name type="scientific">Discina gigas</name>
    <dbReference type="NCBI Taxonomy" id="1032678"/>
    <lineage>
        <taxon>Eukaryota</taxon>
        <taxon>Fungi</taxon>
        <taxon>Dikarya</taxon>
        <taxon>Ascomycota</taxon>
        <taxon>Pezizomycotina</taxon>
        <taxon>Pezizomycetes</taxon>
        <taxon>Pezizales</taxon>
        <taxon>Discinaceae</taxon>
        <taxon>Discina</taxon>
    </lineage>
</organism>
<keyword evidence="2" id="KW-1133">Transmembrane helix</keyword>
<gene>
    <name evidence="4" type="ORF">Q9L58_001271</name>
</gene>
<reference evidence="4 5" key="1">
    <citation type="submission" date="2024-02" db="EMBL/GenBank/DDBJ databases">
        <title>Discinaceae phylogenomics.</title>
        <authorList>
            <person name="Dirks A.C."/>
            <person name="James T.Y."/>
        </authorList>
    </citation>
    <scope>NUCLEOTIDE SEQUENCE [LARGE SCALE GENOMIC DNA]</scope>
    <source>
        <strain evidence="4 5">ACD0624</strain>
    </source>
</reference>
<evidence type="ECO:0000256" key="2">
    <source>
        <dbReference type="SAM" id="Phobius"/>
    </source>
</evidence>
<keyword evidence="2" id="KW-0812">Transmembrane</keyword>
<comment type="caution">
    <text evidence="4">The sequence shown here is derived from an EMBL/GenBank/DDBJ whole genome shotgun (WGS) entry which is preliminary data.</text>
</comment>
<feature type="signal peptide" evidence="3">
    <location>
        <begin position="1"/>
        <end position="18"/>
    </location>
</feature>
<evidence type="ECO:0000256" key="1">
    <source>
        <dbReference type="SAM" id="MobiDB-lite"/>
    </source>
</evidence>
<accession>A0ABR3GUW3</accession>
<name>A0ABR3GUW3_9PEZI</name>
<protein>
    <submittedName>
        <fullName evidence="4">Uncharacterized protein</fullName>
    </submittedName>
</protein>
<evidence type="ECO:0000313" key="4">
    <source>
        <dbReference type="EMBL" id="KAL0639704.1"/>
    </source>
</evidence>
<proteinExistence type="predicted"/>
<evidence type="ECO:0000256" key="3">
    <source>
        <dbReference type="SAM" id="SignalP"/>
    </source>
</evidence>
<dbReference type="Proteomes" id="UP001447188">
    <property type="component" value="Unassembled WGS sequence"/>
</dbReference>
<feature type="region of interest" description="Disordered" evidence="1">
    <location>
        <begin position="108"/>
        <end position="165"/>
    </location>
</feature>
<sequence>MKFSTIIMTVGFAAFAVAQSTTSTSTAPVRTSSYTDAQASCLGSCAETDVSCRAECLGNPAPDAAAVDATNKCAAACPQGSGSAEDTQKYSDCQQSCISSNFFTTTRVGSQGGSPSATPTGSHSGSSSSGGPAPTGSSSGADSSGSGSDSGSPTETSSAAAQSSNAAGNLAVGGSFAGLFAMAAGILVL</sequence>
<feature type="compositionally biased region" description="Low complexity" evidence="1">
    <location>
        <begin position="113"/>
        <end position="165"/>
    </location>
</feature>